<proteinExistence type="predicted"/>
<feature type="chain" id="PRO_5043549105" description="Lipoprotein" evidence="1">
    <location>
        <begin position="19"/>
        <end position="155"/>
    </location>
</feature>
<feature type="signal peptide" evidence="1">
    <location>
        <begin position="1"/>
        <end position="18"/>
    </location>
</feature>
<dbReference type="PROSITE" id="PS51257">
    <property type="entry name" value="PROKAR_LIPOPROTEIN"/>
    <property type="match status" value="1"/>
</dbReference>
<evidence type="ECO:0000313" key="2">
    <source>
        <dbReference type="EMBL" id="XBV84459.1"/>
    </source>
</evidence>
<gene>
    <name evidence="2" type="ORF">ABOD76_13515</name>
</gene>
<dbReference type="AlphaFoldDB" id="A0AAU7U8S6"/>
<dbReference type="EMBL" id="CP158299">
    <property type="protein sequence ID" value="XBV84459.1"/>
    <property type="molecule type" value="Genomic_DNA"/>
</dbReference>
<organism evidence="2">
    <name type="scientific">Deinococcus sonorensis KR-87</name>
    <dbReference type="NCBI Taxonomy" id="694439"/>
    <lineage>
        <taxon>Bacteria</taxon>
        <taxon>Thermotogati</taxon>
        <taxon>Deinococcota</taxon>
        <taxon>Deinococci</taxon>
        <taxon>Deinococcales</taxon>
        <taxon>Deinococcaceae</taxon>
        <taxon>Deinococcus</taxon>
    </lineage>
</organism>
<protein>
    <recommendedName>
        <fullName evidence="3">Lipoprotein</fullName>
    </recommendedName>
</protein>
<accession>A0AAU7U8S6</accession>
<dbReference type="RefSeq" id="WP_350242496.1">
    <property type="nucleotide sequence ID" value="NZ_CP158299.1"/>
</dbReference>
<reference evidence="2" key="1">
    <citation type="submission" date="2024-06" db="EMBL/GenBank/DDBJ databases">
        <title>Draft Genome Sequence of Deinococcus sonorensis Type Strain KR-87, a Biofilm Producing Representative of the Genus Deinococcus.</title>
        <authorList>
            <person name="Boren L.S."/>
            <person name="Grosso R.A."/>
            <person name="Hugenberg-Cox A.N."/>
            <person name="Hill J.T.E."/>
            <person name="Albert C.M."/>
            <person name="Tuohy J.M."/>
        </authorList>
    </citation>
    <scope>NUCLEOTIDE SEQUENCE</scope>
    <source>
        <strain evidence="2">KR-87</strain>
    </source>
</reference>
<sequence length="155" mass="16656">MNKILALSALSVALSACTLVGNPLSKDVSGQLRGFPSGQDLRLAIVGYSNGRYTADGSESQIVDKYLTGGFTLDLPKTLGTGTYRVVVYTDVNRDGRFSTGDRVVSRDNGKLLVNAQRSGQFYPGIKAGWNIYNTATRESSSLALTNYDLDYAGQ</sequence>
<keyword evidence="1" id="KW-0732">Signal</keyword>
<dbReference type="KEGG" id="dsc:ABOD76_13515"/>
<evidence type="ECO:0000256" key="1">
    <source>
        <dbReference type="SAM" id="SignalP"/>
    </source>
</evidence>
<name>A0AAU7U8S6_9DEIO</name>
<evidence type="ECO:0008006" key="3">
    <source>
        <dbReference type="Google" id="ProtNLM"/>
    </source>
</evidence>